<name>A0A0F9SRW5_9ZZZZ</name>
<dbReference type="EMBL" id="LAZR01000377">
    <property type="protein sequence ID" value="KKN71745.1"/>
    <property type="molecule type" value="Genomic_DNA"/>
</dbReference>
<accession>A0A0F9SRW5</accession>
<sequence length="132" mass="14765">MAKEGTNKLLDIRQVLTDFEGKPLKFQEVDGQVLADRPDTTLKHVLLRALASANNSSANLTDAEKMNVYDAGKFIGIHQGSDPVELNQQQYDVIKKIIDNGKVKVQNQEIDLFTLVEQQQIKQMVDAAENVK</sequence>
<evidence type="ECO:0000313" key="1">
    <source>
        <dbReference type="EMBL" id="KKN71745.1"/>
    </source>
</evidence>
<comment type="caution">
    <text evidence="1">The sequence shown here is derived from an EMBL/GenBank/DDBJ whole genome shotgun (WGS) entry which is preliminary data.</text>
</comment>
<reference evidence="1" key="1">
    <citation type="journal article" date="2015" name="Nature">
        <title>Complex archaea that bridge the gap between prokaryotes and eukaryotes.</title>
        <authorList>
            <person name="Spang A."/>
            <person name="Saw J.H."/>
            <person name="Jorgensen S.L."/>
            <person name="Zaremba-Niedzwiedzka K."/>
            <person name="Martijn J."/>
            <person name="Lind A.E."/>
            <person name="van Eijk R."/>
            <person name="Schleper C."/>
            <person name="Guy L."/>
            <person name="Ettema T.J."/>
        </authorList>
    </citation>
    <scope>NUCLEOTIDE SEQUENCE</scope>
</reference>
<organism evidence="1">
    <name type="scientific">marine sediment metagenome</name>
    <dbReference type="NCBI Taxonomy" id="412755"/>
    <lineage>
        <taxon>unclassified sequences</taxon>
        <taxon>metagenomes</taxon>
        <taxon>ecological metagenomes</taxon>
    </lineage>
</organism>
<protein>
    <submittedName>
        <fullName evidence="1">Uncharacterized protein</fullName>
    </submittedName>
</protein>
<proteinExistence type="predicted"/>
<dbReference type="AlphaFoldDB" id="A0A0F9SRW5"/>
<gene>
    <name evidence="1" type="ORF">LCGC14_0418110</name>
</gene>